<keyword evidence="1" id="KW-0812">Transmembrane</keyword>
<keyword evidence="2" id="KW-0732">Signal</keyword>
<keyword evidence="1" id="KW-1133">Transmembrane helix</keyword>
<feature type="signal peptide" evidence="2">
    <location>
        <begin position="1"/>
        <end position="30"/>
    </location>
</feature>
<feature type="chain" id="PRO_5047060517" description="CopC domain-containing protein" evidence="2">
    <location>
        <begin position="31"/>
        <end position="183"/>
    </location>
</feature>
<keyword evidence="4" id="KW-1185">Reference proteome</keyword>
<feature type="transmembrane region" description="Helical" evidence="1">
    <location>
        <begin position="155"/>
        <end position="173"/>
    </location>
</feature>
<name>A0ABU1IAT7_9BURK</name>
<evidence type="ECO:0008006" key="5">
    <source>
        <dbReference type="Google" id="ProtNLM"/>
    </source>
</evidence>
<protein>
    <recommendedName>
        <fullName evidence="5">CopC domain-containing protein</fullName>
    </recommendedName>
</protein>
<gene>
    <name evidence="3" type="ORF">QE399_002016</name>
</gene>
<proteinExistence type="predicted"/>
<keyword evidence="1" id="KW-0472">Membrane</keyword>
<organism evidence="3 4">
    <name type="scientific">Paracidovorax wautersii</name>
    <dbReference type="NCBI Taxonomy" id="1177982"/>
    <lineage>
        <taxon>Bacteria</taxon>
        <taxon>Pseudomonadati</taxon>
        <taxon>Pseudomonadota</taxon>
        <taxon>Betaproteobacteria</taxon>
        <taxon>Burkholderiales</taxon>
        <taxon>Comamonadaceae</taxon>
        <taxon>Paracidovorax</taxon>
    </lineage>
</organism>
<sequence>MNLPLSPSLRALPVGVLLAAALLLPAPAFAHEGHDDAPATATGPSQPRFVAASDLFELVGVVQGKQLTLYLDHAPTNVPVKNATLELEIGDRKLQAQPQGDGQFEATLEAALPEGTTPVTATVTAGNDSDLLAGEIDIHGATHAEPAHAHGWKEYALWAAGGIAVLALAVAALRMTRKKAGAA</sequence>
<evidence type="ECO:0000313" key="4">
    <source>
        <dbReference type="Proteomes" id="UP001267710"/>
    </source>
</evidence>
<accession>A0ABU1IAT7</accession>
<dbReference type="Proteomes" id="UP001267710">
    <property type="component" value="Unassembled WGS sequence"/>
</dbReference>
<comment type="caution">
    <text evidence="3">The sequence shown here is derived from an EMBL/GenBank/DDBJ whole genome shotgun (WGS) entry which is preliminary data.</text>
</comment>
<evidence type="ECO:0000256" key="1">
    <source>
        <dbReference type="SAM" id="Phobius"/>
    </source>
</evidence>
<reference evidence="3 4" key="1">
    <citation type="submission" date="2023-08" db="EMBL/GenBank/DDBJ databases">
        <title>Functional and genomic diversity of the sorghum phyllosphere microbiome.</title>
        <authorList>
            <person name="Shade A."/>
        </authorList>
    </citation>
    <scope>NUCLEOTIDE SEQUENCE [LARGE SCALE GENOMIC DNA]</scope>
    <source>
        <strain evidence="3 4">SORGH_AS_0335</strain>
    </source>
</reference>
<dbReference type="RefSeq" id="WP_309828438.1">
    <property type="nucleotide sequence ID" value="NZ_JAVIZX010000001.1"/>
</dbReference>
<evidence type="ECO:0000313" key="3">
    <source>
        <dbReference type="EMBL" id="MDR6214327.1"/>
    </source>
</evidence>
<dbReference type="EMBL" id="JAVIZX010000001">
    <property type="protein sequence ID" value="MDR6214327.1"/>
    <property type="molecule type" value="Genomic_DNA"/>
</dbReference>
<evidence type="ECO:0000256" key="2">
    <source>
        <dbReference type="SAM" id="SignalP"/>
    </source>
</evidence>